<organism evidence="2 3">
    <name type="scientific">Dissulfurirhabdus thermomarina</name>
    <dbReference type="NCBI Taxonomy" id="1765737"/>
    <lineage>
        <taxon>Bacteria</taxon>
        <taxon>Deltaproteobacteria</taxon>
        <taxon>Dissulfurirhabdaceae</taxon>
        <taxon>Dissulfurirhabdus</taxon>
    </lineage>
</organism>
<feature type="transmembrane region" description="Helical" evidence="1">
    <location>
        <begin position="6"/>
        <end position="29"/>
    </location>
</feature>
<dbReference type="Proteomes" id="UP000469346">
    <property type="component" value="Unassembled WGS sequence"/>
</dbReference>
<proteinExistence type="predicted"/>
<dbReference type="EMBL" id="JAAGRR010000097">
    <property type="protein sequence ID" value="NDY42898.1"/>
    <property type="molecule type" value="Genomic_DNA"/>
</dbReference>
<feature type="transmembrane region" description="Helical" evidence="1">
    <location>
        <begin position="50"/>
        <end position="72"/>
    </location>
</feature>
<protein>
    <submittedName>
        <fullName evidence="2">Uncharacterized protein</fullName>
    </submittedName>
</protein>
<name>A0A6N9TPB6_DISTH</name>
<feature type="transmembrane region" description="Helical" evidence="1">
    <location>
        <begin position="78"/>
        <end position="101"/>
    </location>
</feature>
<keyword evidence="1" id="KW-0812">Transmembrane</keyword>
<evidence type="ECO:0000256" key="1">
    <source>
        <dbReference type="SAM" id="Phobius"/>
    </source>
</evidence>
<keyword evidence="1" id="KW-1133">Transmembrane helix</keyword>
<reference evidence="2 3" key="1">
    <citation type="submission" date="2020-02" db="EMBL/GenBank/DDBJ databases">
        <title>Comparative genomics of sulfur disproportionating microorganisms.</title>
        <authorList>
            <person name="Ward L.M."/>
            <person name="Bertran E."/>
            <person name="Johnston D.T."/>
        </authorList>
    </citation>
    <scope>NUCLEOTIDE SEQUENCE [LARGE SCALE GENOMIC DNA]</scope>
    <source>
        <strain evidence="2 3">DSM 100025</strain>
    </source>
</reference>
<accession>A0A6N9TPB6</accession>
<sequence length="173" mass="19334">MTAIDWQTLLSLVLILAGAGVLCAGLFKLRELFDAVSYVAEGRRRGVTRFLQAFRVLVVFFLAGYLAVALAFAREHLILGKVFVSLVFFLGAVFVFLALVLHARMLAEFKSTLHGLVPICMRCKKIRLEAADPADPASWTEIESYVSKRTEARFSHGLCPDCLEEMRRQIPGR</sequence>
<gene>
    <name evidence="2" type="ORF">G3N55_08600</name>
</gene>
<comment type="caution">
    <text evidence="2">The sequence shown here is derived from an EMBL/GenBank/DDBJ whole genome shotgun (WGS) entry which is preliminary data.</text>
</comment>
<keyword evidence="1" id="KW-0472">Membrane</keyword>
<evidence type="ECO:0000313" key="2">
    <source>
        <dbReference type="EMBL" id="NDY42898.1"/>
    </source>
</evidence>
<evidence type="ECO:0000313" key="3">
    <source>
        <dbReference type="Proteomes" id="UP000469346"/>
    </source>
</evidence>
<keyword evidence="3" id="KW-1185">Reference proteome</keyword>
<dbReference type="RefSeq" id="WP_163299026.1">
    <property type="nucleotide sequence ID" value="NZ_JAAGRR010000097.1"/>
</dbReference>
<dbReference type="AlphaFoldDB" id="A0A6N9TPB6"/>